<proteinExistence type="inferred from homology"/>
<evidence type="ECO:0000256" key="2">
    <source>
        <dbReference type="ARBA" id="ARBA00022737"/>
    </source>
</evidence>
<keyword evidence="4" id="KW-0119">Carbohydrate metabolism</keyword>
<evidence type="ECO:0000256" key="1">
    <source>
        <dbReference type="ARBA" id="ARBA00007495"/>
    </source>
</evidence>
<evidence type="ECO:0000256" key="5">
    <source>
        <dbReference type="ARBA" id="ARBA00023326"/>
    </source>
</evidence>
<evidence type="ECO:0000259" key="7">
    <source>
        <dbReference type="PROSITE" id="PS51760"/>
    </source>
</evidence>
<dbReference type="Pfam" id="PF00331">
    <property type="entry name" value="Glyco_hydro_10"/>
    <property type="match status" value="1"/>
</dbReference>
<accession>A0AAN9C3N5</accession>
<comment type="similarity">
    <text evidence="1">Belongs to the glycosyl hydrolase 10 (cellulase F) family.</text>
</comment>
<protein>
    <recommendedName>
        <fullName evidence="7">GH10 domain-containing protein</fullName>
    </recommendedName>
</protein>
<feature type="chain" id="PRO_5042998846" description="GH10 domain-containing protein" evidence="6">
    <location>
        <begin position="18"/>
        <end position="572"/>
    </location>
</feature>
<dbReference type="SUPFAM" id="SSF51445">
    <property type="entry name" value="(Trans)glycosidases"/>
    <property type="match status" value="1"/>
</dbReference>
<dbReference type="Proteomes" id="UP001374579">
    <property type="component" value="Unassembled WGS sequence"/>
</dbReference>
<sequence>MWYKVSIFLTFAVNSWCAQENLVQNPGFESPLSGHWKAVGFSIARSSDAYNGSYALKCTGRMKNSHLGPSQLVTLTSGKMYAFTARLKQLNDMPGKLFQKYRANMQYQYSDNGEKSTEYLASHTSVRSADGWFRMAAYFRAPTRALSSSKLKYQTPDISIDFLLDDVSILELPDLDDWKSKADERIRQLRMGNIHFRFDLSPGINAGDIDVKIDHVKHLFGWGTLVKDQWMIDSNYRHYQDMVYEYFNTATTQGLKWKFDKGTATHPDYSQAMACVDTLKEKGMIVRAHNLFWGFAKNLPPYVVHMSRDQLNVTVQNHLNYMINITKGKASHWDVINELVHGQWFEEQFHDPDYSQDIFRQVKLLDPKPLLMLNDFNVVARPEIADAYLQQAQTFLAQGVPLDGLGLQGHFHDTVPDPQQILLYLDLMAQAGLPLDVTELDVWQQDPDVRADYYEMVLRVLFSHPAMHGIVLWGFWDQHVVDKRSSLVDGHDLTINAAGKRVFNLIKETWSTHVNMSLSASSTNFDLRGFNGDYEVTVLKNGAKIKVVPFSLFGKETTVNISVDSNIGTLLR</sequence>
<dbReference type="PRINTS" id="PR00134">
    <property type="entry name" value="GLHYDRLASE10"/>
</dbReference>
<name>A0AAN9C3N5_9CAEN</name>
<dbReference type="Gene3D" id="3.20.20.80">
    <property type="entry name" value="Glycosidases"/>
    <property type="match status" value="1"/>
</dbReference>
<dbReference type="AlphaFoldDB" id="A0AAN9C3N5"/>
<dbReference type="InterPro" id="IPR017853">
    <property type="entry name" value="GH"/>
</dbReference>
<dbReference type="GO" id="GO:0000272">
    <property type="term" value="P:polysaccharide catabolic process"/>
    <property type="evidence" value="ECO:0007669"/>
    <property type="project" value="UniProtKB-KW"/>
</dbReference>
<evidence type="ECO:0000256" key="4">
    <source>
        <dbReference type="ARBA" id="ARBA00023277"/>
    </source>
</evidence>
<dbReference type="SUPFAM" id="SSF49785">
    <property type="entry name" value="Galactose-binding domain-like"/>
    <property type="match status" value="1"/>
</dbReference>
<dbReference type="EMBL" id="JBAMIC010000001">
    <property type="protein sequence ID" value="KAK7116826.1"/>
    <property type="molecule type" value="Genomic_DNA"/>
</dbReference>
<reference evidence="8 9" key="1">
    <citation type="submission" date="2024-02" db="EMBL/GenBank/DDBJ databases">
        <title>Chromosome-scale genome assembly of the rough periwinkle Littorina saxatilis.</title>
        <authorList>
            <person name="De Jode A."/>
            <person name="Faria R."/>
            <person name="Formenti G."/>
            <person name="Sims Y."/>
            <person name="Smith T.P."/>
            <person name="Tracey A."/>
            <person name="Wood J.M.D."/>
            <person name="Zagrodzka Z.B."/>
            <person name="Johannesson K."/>
            <person name="Butlin R.K."/>
            <person name="Leder E.H."/>
        </authorList>
    </citation>
    <scope>NUCLEOTIDE SEQUENCE [LARGE SCALE GENOMIC DNA]</scope>
    <source>
        <strain evidence="8">Snail1</strain>
        <tissue evidence="8">Muscle</tissue>
    </source>
</reference>
<gene>
    <name evidence="8" type="ORF">V1264_002439</name>
</gene>
<evidence type="ECO:0000256" key="3">
    <source>
        <dbReference type="ARBA" id="ARBA00022801"/>
    </source>
</evidence>
<evidence type="ECO:0000313" key="8">
    <source>
        <dbReference type="EMBL" id="KAK7116826.1"/>
    </source>
</evidence>
<dbReference type="InterPro" id="IPR044846">
    <property type="entry name" value="GH10"/>
</dbReference>
<evidence type="ECO:0000256" key="6">
    <source>
        <dbReference type="SAM" id="SignalP"/>
    </source>
</evidence>
<feature type="signal peptide" evidence="6">
    <location>
        <begin position="1"/>
        <end position="17"/>
    </location>
</feature>
<keyword evidence="6" id="KW-0732">Signal</keyword>
<dbReference type="PANTHER" id="PTHR31490">
    <property type="entry name" value="GLYCOSYL HYDROLASE"/>
    <property type="match status" value="1"/>
</dbReference>
<keyword evidence="2" id="KW-0677">Repeat</keyword>
<dbReference type="GO" id="GO:0031176">
    <property type="term" value="F:endo-1,4-beta-xylanase activity"/>
    <property type="evidence" value="ECO:0007669"/>
    <property type="project" value="UniProtKB-ARBA"/>
</dbReference>
<dbReference type="Pfam" id="PF02018">
    <property type="entry name" value="CBM_4_9"/>
    <property type="match status" value="1"/>
</dbReference>
<dbReference type="SMART" id="SM00633">
    <property type="entry name" value="Glyco_10"/>
    <property type="match status" value="1"/>
</dbReference>
<dbReference type="PANTHER" id="PTHR31490:SF1">
    <property type="entry name" value="ENDO-1,4-BETA-XYLANASE 1"/>
    <property type="match status" value="1"/>
</dbReference>
<organism evidence="8 9">
    <name type="scientific">Littorina saxatilis</name>
    <dbReference type="NCBI Taxonomy" id="31220"/>
    <lineage>
        <taxon>Eukaryota</taxon>
        <taxon>Metazoa</taxon>
        <taxon>Spiralia</taxon>
        <taxon>Lophotrochozoa</taxon>
        <taxon>Mollusca</taxon>
        <taxon>Gastropoda</taxon>
        <taxon>Caenogastropoda</taxon>
        <taxon>Littorinimorpha</taxon>
        <taxon>Littorinoidea</taxon>
        <taxon>Littorinidae</taxon>
        <taxon>Littorina</taxon>
    </lineage>
</organism>
<keyword evidence="9" id="KW-1185">Reference proteome</keyword>
<keyword evidence="3" id="KW-0378">Hydrolase</keyword>
<dbReference type="PROSITE" id="PS51760">
    <property type="entry name" value="GH10_2"/>
    <property type="match status" value="1"/>
</dbReference>
<evidence type="ECO:0000313" key="9">
    <source>
        <dbReference type="Proteomes" id="UP001374579"/>
    </source>
</evidence>
<comment type="caution">
    <text evidence="8">The sequence shown here is derived from an EMBL/GenBank/DDBJ whole genome shotgun (WGS) entry which is preliminary data.</text>
</comment>
<feature type="domain" description="GH10" evidence="7">
    <location>
        <begin position="226"/>
        <end position="497"/>
    </location>
</feature>
<dbReference type="InterPro" id="IPR008979">
    <property type="entry name" value="Galactose-bd-like_sf"/>
</dbReference>
<dbReference type="InterPro" id="IPR003305">
    <property type="entry name" value="CenC_carb-bd"/>
</dbReference>
<dbReference type="Gene3D" id="2.60.120.260">
    <property type="entry name" value="Galactose-binding domain-like"/>
    <property type="match status" value="1"/>
</dbReference>
<keyword evidence="5" id="KW-0624">Polysaccharide degradation</keyword>
<dbReference type="InterPro" id="IPR001000">
    <property type="entry name" value="GH10_dom"/>
</dbReference>